<protein>
    <submittedName>
        <fullName evidence="2">Uncharacterized protein</fullName>
    </submittedName>
</protein>
<dbReference type="EMBL" id="MCFD01000005">
    <property type="protein sequence ID" value="ORX70550.1"/>
    <property type="molecule type" value="Genomic_DNA"/>
</dbReference>
<name>A0A1Y1WAG8_9FUNG</name>
<feature type="compositionally biased region" description="Polar residues" evidence="1">
    <location>
        <begin position="124"/>
        <end position="135"/>
    </location>
</feature>
<dbReference type="RefSeq" id="XP_040744129.1">
    <property type="nucleotide sequence ID" value="XM_040890272.1"/>
</dbReference>
<feature type="compositionally biased region" description="Basic and acidic residues" evidence="1">
    <location>
        <begin position="7"/>
        <end position="21"/>
    </location>
</feature>
<feature type="compositionally biased region" description="Polar residues" evidence="1">
    <location>
        <begin position="52"/>
        <end position="68"/>
    </location>
</feature>
<comment type="caution">
    <text evidence="2">The sequence shown here is derived from an EMBL/GenBank/DDBJ whole genome shotgun (WGS) entry which is preliminary data.</text>
</comment>
<accession>A0A1Y1WAG8</accession>
<evidence type="ECO:0000256" key="1">
    <source>
        <dbReference type="SAM" id="MobiDB-lite"/>
    </source>
</evidence>
<proteinExistence type="predicted"/>
<organism evidence="2 3">
    <name type="scientific">Linderina pennispora</name>
    <dbReference type="NCBI Taxonomy" id="61395"/>
    <lineage>
        <taxon>Eukaryota</taxon>
        <taxon>Fungi</taxon>
        <taxon>Fungi incertae sedis</taxon>
        <taxon>Zoopagomycota</taxon>
        <taxon>Kickxellomycotina</taxon>
        <taxon>Kickxellomycetes</taxon>
        <taxon>Kickxellales</taxon>
        <taxon>Kickxellaceae</taxon>
        <taxon>Linderina</taxon>
    </lineage>
</organism>
<keyword evidence="3" id="KW-1185">Reference proteome</keyword>
<dbReference type="Proteomes" id="UP000193922">
    <property type="component" value="Unassembled WGS sequence"/>
</dbReference>
<gene>
    <name evidence="2" type="ORF">DL89DRAFT_292205</name>
</gene>
<evidence type="ECO:0000313" key="2">
    <source>
        <dbReference type="EMBL" id="ORX70550.1"/>
    </source>
</evidence>
<dbReference type="AlphaFoldDB" id="A0A1Y1WAG8"/>
<feature type="region of interest" description="Disordered" evidence="1">
    <location>
        <begin position="99"/>
        <end position="157"/>
    </location>
</feature>
<feature type="region of interest" description="Disordered" evidence="1">
    <location>
        <begin position="1"/>
        <end position="86"/>
    </location>
</feature>
<sequence>MDSMRVSNERLQRALKKERARNSTLSDVNKKLVSKMHLMEEEAVGGTEESPAVSNESHLPQNSQQTGTFAEDLDVSSTELDPLKPTYNMPLSKFADVGLSSDSESASETKLGHTMPLSQPPSRNPFSVAGTSSPRTIMPTGNAWDSQHQVGPPTSKP</sequence>
<evidence type="ECO:0000313" key="3">
    <source>
        <dbReference type="Proteomes" id="UP000193922"/>
    </source>
</evidence>
<reference evidence="2 3" key="1">
    <citation type="submission" date="2016-07" db="EMBL/GenBank/DDBJ databases">
        <title>Pervasive Adenine N6-methylation of Active Genes in Fungi.</title>
        <authorList>
            <consortium name="DOE Joint Genome Institute"/>
            <person name="Mondo S.J."/>
            <person name="Dannebaum R.O."/>
            <person name="Kuo R.C."/>
            <person name="Labutti K."/>
            <person name="Haridas S."/>
            <person name="Kuo A."/>
            <person name="Salamov A."/>
            <person name="Ahrendt S.R."/>
            <person name="Lipzen A."/>
            <person name="Sullivan W."/>
            <person name="Andreopoulos W.B."/>
            <person name="Clum A."/>
            <person name="Lindquist E."/>
            <person name="Daum C."/>
            <person name="Ramamoorthy G.K."/>
            <person name="Gryganskyi A."/>
            <person name="Culley D."/>
            <person name="Magnuson J.K."/>
            <person name="James T.Y."/>
            <person name="O'Malley M.A."/>
            <person name="Stajich J.E."/>
            <person name="Spatafora J.W."/>
            <person name="Visel A."/>
            <person name="Grigoriev I.V."/>
        </authorList>
    </citation>
    <scope>NUCLEOTIDE SEQUENCE [LARGE SCALE GENOMIC DNA]</scope>
    <source>
        <strain evidence="2 3">ATCC 12442</strain>
    </source>
</reference>
<dbReference type="OrthoDB" id="10613760at2759"/>
<dbReference type="GeneID" id="63806920"/>